<dbReference type="GO" id="GO:0004519">
    <property type="term" value="F:endonuclease activity"/>
    <property type="evidence" value="ECO:0007669"/>
    <property type="project" value="UniProtKB-KW"/>
</dbReference>
<keyword evidence="1" id="KW-0378">Hydrolase</keyword>
<name>A0ABS7H5N6_9HYPH</name>
<accession>A0ABS7H5N6</accession>
<organism evidence="1 2">
    <name type="scientific">Rhizobium herbae</name>
    <dbReference type="NCBI Taxonomy" id="508661"/>
    <lineage>
        <taxon>Bacteria</taxon>
        <taxon>Pseudomonadati</taxon>
        <taxon>Pseudomonadota</taxon>
        <taxon>Alphaproteobacteria</taxon>
        <taxon>Hyphomicrobiales</taxon>
        <taxon>Rhizobiaceae</taxon>
        <taxon>Rhizobium/Agrobacterium group</taxon>
        <taxon>Rhizobium</taxon>
    </lineage>
</organism>
<gene>
    <name evidence="1" type="ORF">JNB71_03560</name>
</gene>
<dbReference type="Proteomes" id="UP000757604">
    <property type="component" value="Unassembled WGS sequence"/>
</dbReference>
<evidence type="ECO:0000313" key="1">
    <source>
        <dbReference type="EMBL" id="MBW9062389.1"/>
    </source>
</evidence>
<sequence length="122" mass="14282">MGRLATLKPRLSTLAPRLGRMPGDEAARLRERDQTVNWRAWYKTERWRKLRLQVLVRDAYTCKQTGVLCVGKYPAPNSPVVDHKIQHHGDEQLFWDENNLQTVSKAYHDSEKQKQERAQAGW</sequence>
<keyword evidence="2" id="KW-1185">Reference proteome</keyword>
<keyword evidence="1" id="KW-0255">Endonuclease</keyword>
<reference evidence="1 2" key="1">
    <citation type="journal article" date="2021" name="MBio">
        <title>Poor Competitiveness of Bradyrhizobium in Pigeon Pea Root Colonization in Indian Soils.</title>
        <authorList>
            <person name="Chalasani D."/>
            <person name="Basu A."/>
            <person name="Pullabhotla S.V.S.R.N."/>
            <person name="Jorrin B."/>
            <person name="Neal A.L."/>
            <person name="Poole P.S."/>
            <person name="Podile A.R."/>
            <person name="Tkacz A."/>
        </authorList>
    </citation>
    <scope>NUCLEOTIDE SEQUENCE [LARGE SCALE GENOMIC DNA]</scope>
    <source>
        <strain evidence="1 2">HU44</strain>
    </source>
</reference>
<proteinExistence type="predicted"/>
<keyword evidence="1" id="KW-0540">Nuclease</keyword>
<evidence type="ECO:0000313" key="2">
    <source>
        <dbReference type="Proteomes" id="UP000757604"/>
    </source>
</evidence>
<dbReference type="EMBL" id="JAEUAO010000001">
    <property type="protein sequence ID" value="MBW9062389.1"/>
    <property type="molecule type" value="Genomic_DNA"/>
</dbReference>
<protein>
    <submittedName>
        <fullName evidence="1">HNH endonuclease</fullName>
    </submittedName>
</protein>
<comment type="caution">
    <text evidence="1">The sequence shown here is derived from an EMBL/GenBank/DDBJ whole genome shotgun (WGS) entry which is preliminary data.</text>
</comment>